<organism evidence="3 4">
    <name type="scientific">Actinokineospora globicatena</name>
    <dbReference type="NCBI Taxonomy" id="103729"/>
    <lineage>
        <taxon>Bacteria</taxon>
        <taxon>Bacillati</taxon>
        <taxon>Actinomycetota</taxon>
        <taxon>Actinomycetes</taxon>
        <taxon>Pseudonocardiales</taxon>
        <taxon>Pseudonocardiaceae</taxon>
        <taxon>Actinokineospora</taxon>
    </lineage>
</organism>
<dbReference type="RefSeq" id="WP_285612606.1">
    <property type="nucleotide sequence ID" value="NZ_BSSD01000009.1"/>
</dbReference>
<evidence type="ECO:0008006" key="5">
    <source>
        <dbReference type="Google" id="ProtNLM"/>
    </source>
</evidence>
<keyword evidence="2" id="KW-0812">Transmembrane</keyword>
<proteinExistence type="predicted"/>
<comment type="caution">
    <text evidence="3">The sequence shown here is derived from an EMBL/GenBank/DDBJ whole genome shotgun (WGS) entry which is preliminary data.</text>
</comment>
<accession>A0A9W6QTZ3</accession>
<evidence type="ECO:0000313" key="4">
    <source>
        <dbReference type="Proteomes" id="UP001165042"/>
    </source>
</evidence>
<dbReference type="AlphaFoldDB" id="A0A9W6QTZ3"/>
<feature type="transmembrane region" description="Helical" evidence="2">
    <location>
        <begin position="222"/>
        <end position="246"/>
    </location>
</feature>
<dbReference type="EMBL" id="BSSD01000009">
    <property type="protein sequence ID" value="GLW94554.1"/>
    <property type="molecule type" value="Genomic_DNA"/>
</dbReference>
<protein>
    <recommendedName>
        <fullName evidence="5">Proline-rich protein</fullName>
    </recommendedName>
</protein>
<gene>
    <name evidence="3" type="ORF">Aglo03_53700</name>
</gene>
<evidence type="ECO:0000256" key="2">
    <source>
        <dbReference type="SAM" id="Phobius"/>
    </source>
</evidence>
<keyword evidence="4" id="KW-1185">Reference proteome</keyword>
<keyword evidence="2" id="KW-0472">Membrane</keyword>
<feature type="region of interest" description="Disordered" evidence="1">
    <location>
        <begin position="345"/>
        <end position="398"/>
    </location>
</feature>
<dbReference type="Proteomes" id="UP001165042">
    <property type="component" value="Unassembled WGS sequence"/>
</dbReference>
<evidence type="ECO:0000256" key="1">
    <source>
        <dbReference type="SAM" id="MobiDB-lite"/>
    </source>
</evidence>
<feature type="transmembrane region" description="Helical" evidence="2">
    <location>
        <begin position="90"/>
        <end position="110"/>
    </location>
</feature>
<evidence type="ECO:0000313" key="3">
    <source>
        <dbReference type="EMBL" id="GLW94554.1"/>
    </source>
</evidence>
<feature type="transmembrane region" description="Helical" evidence="2">
    <location>
        <begin position="117"/>
        <end position="135"/>
    </location>
</feature>
<feature type="transmembrane region" description="Helical" evidence="2">
    <location>
        <begin position="180"/>
        <end position="210"/>
    </location>
</feature>
<dbReference type="Pfam" id="PF22564">
    <property type="entry name" value="HAAS"/>
    <property type="match status" value="1"/>
</dbReference>
<name>A0A9W6QTZ3_9PSEU</name>
<reference evidence="3" key="1">
    <citation type="submission" date="2023-02" db="EMBL/GenBank/DDBJ databases">
        <title>Actinokineospora globicatena NBRC 15670.</title>
        <authorList>
            <person name="Ichikawa N."/>
            <person name="Sato H."/>
            <person name="Tonouchi N."/>
        </authorList>
    </citation>
    <scope>NUCLEOTIDE SEQUENCE</scope>
    <source>
        <strain evidence="3">NBRC 15670</strain>
    </source>
</reference>
<sequence length="398" mass="42043">MNAETETRPGLADYLDRVRRALADLPADEVTEVMEDVEPHVTEVFAEAGDADEVTRRLGTPEAYAAELRAAGGYPPPEPAPGRARWAARYTLWITLVVAVVAFGTGTIALSGVNGQFAALGVFAIFALPALLWLFSGKVRPADVEGLAEYRYAQRKGSALVDRLPSKVVDYLRSLRPAWWLVRVLLVVLAIAIGSTETAIVLLVVVALVSWAEPRSRSDRRLVPVVVAANACLAGVVVVGLLTVLFSSGGPSPRQASYNDVSGLYYDGNYVQNVYAVDAQGKAIPEFYLYDEDGSPIKLYSRACYDSRDNEPDYDNKFPLPHVEYRGGTCLVEPGLPFVPLPPGATKSVAPSASGSAPTTAAPSTTGSAPVSTAESAPVSTTGSAPASTTAPTSTPGS</sequence>
<keyword evidence="2" id="KW-1133">Transmembrane helix</keyword>
<feature type="compositionally biased region" description="Low complexity" evidence="1">
    <location>
        <begin position="348"/>
        <end position="398"/>
    </location>
</feature>